<dbReference type="InterPro" id="IPR004852">
    <property type="entry name" value="Di-haem_cyt_c_peroxidsae"/>
</dbReference>
<evidence type="ECO:0000256" key="2">
    <source>
        <dbReference type="ARBA" id="ARBA00022617"/>
    </source>
</evidence>
<dbReference type="SUPFAM" id="SSF46626">
    <property type="entry name" value="Cytochrome c"/>
    <property type="match status" value="2"/>
</dbReference>
<evidence type="ECO:0000256" key="4">
    <source>
        <dbReference type="ARBA" id="ARBA00022729"/>
    </source>
</evidence>
<keyword evidence="6 7" id="KW-0408">Iron</keyword>
<evidence type="ECO:0000256" key="3">
    <source>
        <dbReference type="ARBA" id="ARBA00022723"/>
    </source>
</evidence>
<dbReference type="RefSeq" id="WP_149112666.1">
    <property type="nucleotide sequence ID" value="NZ_CP042425.1"/>
</dbReference>
<evidence type="ECO:0000256" key="6">
    <source>
        <dbReference type="ARBA" id="ARBA00023004"/>
    </source>
</evidence>
<keyword evidence="2 7" id="KW-0349">Heme</keyword>
<dbReference type="GO" id="GO:0020037">
    <property type="term" value="F:heme binding"/>
    <property type="evidence" value="ECO:0007669"/>
    <property type="project" value="InterPro"/>
</dbReference>
<keyword evidence="4 8" id="KW-0732">Signal</keyword>
<evidence type="ECO:0000256" key="8">
    <source>
        <dbReference type="SAM" id="SignalP"/>
    </source>
</evidence>
<dbReference type="OrthoDB" id="9772811at2"/>
<protein>
    <submittedName>
        <fullName evidence="10">Cytochrome C peroxidase</fullName>
    </submittedName>
</protein>
<evidence type="ECO:0000313" key="10">
    <source>
        <dbReference type="EMBL" id="QEL18133.1"/>
    </source>
</evidence>
<feature type="signal peptide" evidence="8">
    <location>
        <begin position="1"/>
        <end position="19"/>
    </location>
</feature>
<sequence>MNRWLYAFVLGLGTLPAIAAEPLDVLLPNESIKIPFKDDVPIVYVTRNSGLAEWNKLPGFWSEGTQPAVDPATGTTVTRKVIKIKVPLGLSTAPPVPTENPMTLAKWNLGKKLFFENKLSSNAKVSCATCHHPAKGYTDQSQFSSGINNLIGGANAPTVYNSAYNRFQFWDGRGSSLEDQSQGPVGNAKEMFAGSGQPWDEAVLRLRANPEYVKAFGQVFGHAPTRDGAAKAIAAYERTVLIGNSIYDRAEVAMKKRLADDDTGGKPELKAEDFTAVLKDAITKKDTPALSVLGGEVDADAMSKRLVNGRNLFFGKARCTNCHVGDNFTDGLFHNLGVGAINGVLPKEDLGRYGALPTGHKDPTLVGAYKTPGLRGLADTAPYLHDGSEKTLEAVIEFYDRGGNVNSFLDEKMRDTTAELAYLKAKAAGQPLDPTVKVFTPNGAPIIPFKLNLTKEEKADLVLFMKALQGDPVDPIVADPTKFVGS</sequence>
<evidence type="ECO:0000256" key="7">
    <source>
        <dbReference type="PROSITE-ProRule" id="PRU00433"/>
    </source>
</evidence>
<dbReference type="Gene3D" id="1.10.760.10">
    <property type="entry name" value="Cytochrome c-like domain"/>
    <property type="match status" value="2"/>
</dbReference>
<evidence type="ECO:0000313" key="11">
    <source>
        <dbReference type="Proteomes" id="UP000324974"/>
    </source>
</evidence>
<dbReference type="InterPro" id="IPR009056">
    <property type="entry name" value="Cyt_c-like_dom"/>
</dbReference>
<keyword evidence="10" id="KW-0575">Peroxidase</keyword>
<accession>A0A5C1AIR2</accession>
<dbReference type="KEGG" id="lrs:PX52LOC_05147"/>
<name>A0A5C1AIR2_9BACT</name>
<keyword evidence="5" id="KW-0560">Oxidoreductase</keyword>
<keyword evidence="11" id="KW-1185">Reference proteome</keyword>
<dbReference type="PANTHER" id="PTHR30600:SF10">
    <property type="entry name" value="BLL6722 PROTEIN"/>
    <property type="match status" value="1"/>
</dbReference>
<dbReference type="GO" id="GO:0009055">
    <property type="term" value="F:electron transfer activity"/>
    <property type="evidence" value="ECO:0007669"/>
    <property type="project" value="InterPro"/>
</dbReference>
<evidence type="ECO:0000259" key="9">
    <source>
        <dbReference type="PROSITE" id="PS51007"/>
    </source>
</evidence>
<dbReference type="GO" id="GO:0004130">
    <property type="term" value="F:cytochrome-c peroxidase activity"/>
    <property type="evidence" value="ECO:0007669"/>
    <property type="project" value="TreeGrafter"/>
</dbReference>
<dbReference type="InterPro" id="IPR051395">
    <property type="entry name" value="Cytochrome_c_Peroxidase/MauG"/>
</dbReference>
<evidence type="ECO:0000256" key="5">
    <source>
        <dbReference type="ARBA" id="ARBA00023002"/>
    </source>
</evidence>
<dbReference type="Pfam" id="PF03150">
    <property type="entry name" value="CCP_MauG"/>
    <property type="match status" value="1"/>
</dbReference>
<dbReference type="PANTHER" id="PTHR30600">
    <property type="entry name" value="CYTOCHROME C PEROXIDASE-RELATED"/>
    <property type="match status" value="1"/>
</dbReference>
<dbReference type="GO" id="GO:0046872">
    <property type="term" value="F:metal ion binding"/>
    <property type="evidence" value="ECO:0007669"/>
    <property type="project" value="UniProtKB-KW"/>
</dbReference>
<dbReference type="AlphaFoldDB" id="A0A5C1AIR2"/>
<dbReference type="EMBL" id="CP042425">
    <property type="protein sequence ID" value="QEL18133.1"/>
    <property type="molecule type" value="Genomic_DNA"/>
</dbReference>
<reference evidence="11" key="1">
    <citation type="submission" date="2019-08" db="EMBL/GenBank/DDBJ databases">
        <title>Limnoglobus roseus gen. nov., sp. nov., a novel freshwater planctomycete with a giant genome from the family Gemmataceae.</title>
        <authorList>
            <person name="Kulichevskaya I.S."/>
            <person name="Naumoff D.G."/>
            <person name="Miroshnikov K."/>
            <person name="Ivanova A."/>
            <person name="Philippov D.A."/>
            <person name="Hakobyan A."/>
            <person name="Rijpstra I.C."/>
            <person name="Sinninghe Damste J.S."/>
            <person name="Liesack W."/>
            <person name="Dedysh S.N."/>
        </authorList>
    </citation>
    <scope>NUCLEOTIDE SEQUENCE [LARGE SCALE GENOMIC DNA]</scope>
    <source>
        <strain evidence="11">PX52</strain>
    </source>
</reference>
<dbReference type="InterPro" id="IPR036909">
    <property type="entry name" value="Cyt_c-like_dom_sf"/>
</dbReference>
<dbReference type="GO" id="GO:0030313">
    <property type="term" value="C:cell envelope"/>
    <property type="evidence" value="ECO:0007669"/>
    <property type="project" value="UniProtKB-SubCell"/>
</dbReference>
<organism evidence="10 11">
    <name type="scientific">Limnoglobus roseus</name>
    <dbReference type="NCBI Taxonomy" id="2598579"/>
    <lineage>
        <taxon>Bacteria</taxon>
        <taxon>Pseudomonadati</taxon>
        <taxon>Planctomycetota</taxon>
        <taxon>Planctomycetia</taxon>
        <taxon>Gemmatales</taxon>
        <taxon>Gemmataceae</taxon>
        <taxon>Limnoglobus</taxon>
    </lineage>
</organism>
<dbReference type="Proteomes" id="UP000324974">
    <property type="component" value="Chromosome"/>
</dbReference>
<dbReference type="PROSITE" id="PS51007">
    <property type="entry name" value="CYTC"/>
    <property type="match status" value="1"/>
</dbReference>
<feature type="chain" id="PRO_5022914400" evidence="8">
    <location>
        <begin position="20"/>
        <end position="486"/>
    </location>
</feature>
<comment type="subcellular location">
    <subcellularLocation>
        <location evidence="1">Cell envelope</location>
    </subcellularLocation>
</comment>
<proteinExistence type="predicted"/>
<evidence type="ECO:0000256" key="1">
    <source>
        <dbReference type="ARBA" id="ARBA00004196"/>
    </source>
</evidence>
<feature type="domain" description="Cytochrome c" evidence="9">
    <location>
        <begin position="304"/>
        <end position="469"/>
    </location>
</feature>
<gene>
    <name evidence="10" type="ORF">PX52LOC_05147</name>
</gene>
<keyword evidence="3 7" id="KW-0479">Metal-binding</keyword>